<keyword evidence="2" id="KW-0813">Transport</keyword>
<reference evidence="10" key="1">
    <citation type="submission" date="2020-05" db="EMBL/GenBank/DDBJ databases">
        <authorList>
            <person name="Chiriac C."/>
            <person name="Salcher M."/>
            <person name="Ghai R."/>
            <person name="Kavagutti S V."/>
        </authorList>
    </citation>
    <scope>NUCLEOTIDE SEQUENCE</scope>
</reference>
<dbReference type="EMBL" id="CAFBPS010000103">
    <property type="protein sequence ID" value="CAB5033553.1"/>
    <property type="molecule type" value="Genomic_DNA"/>
</dbReference>
<keyword evidence="4 7" id="KW-0812">Transmembrane</keyword>
<dbReference type="GO" id="GO:0005886">
    <property type="term" value="C:plasma membrane"/>
    <property type="evidence" value="ECO:0007669"/>
    <property type="project" value="UniProtKB-SubCell"/>
</dbReference>
<feature type="transmembrane region" description="Helical" evidence="7">
    <location>
        <begin position="360"/>
        <end position="383"/>
    </location>
</feature>
<feature type="transmembrane region" description="Helical" evidence="7">
    <location>
        <begin position="64"/>
        <end position="85"/>
    </location>
</feature>
<dbReference type="AlphaFoldDB" id="A0A6J7RXF5"/>
<dbReference type="InterPro" id="IPR036259">
    <property type="entry name" value="MFS_trans_sf"/>
</dbReference>
<feature type="transmembrane region" description="Helical" evidence="7">
    <location>
        <begin position="306"/>
        <end position="323"/>
    </location>
</feature>
<dbReference type="PANTHER" id="PTHR23513:SF11">
    <property type="entry name" value="STAPHYLOFERRIN A TRANSPORTER"/>
    <property type="match status" value="1"/>
</dbReference>
<gene>
    <name evidence="8" type="ORF">UFOPK2658_02071</name>
    <name evidence="9" type="ORF">UFOPK3304_01986</name>
    <name evidence="10" type="ORF">UFOPK4134_01255</name>
</gene>
<feature type="transmembrane region" description="Helical" evidence="7">
    <location>
        <begin position="92"/>
        <end position="111"/>
    </location>
</feature>
<dbReference type="EMBL" id="CAEZYH010000182">
    <property type="protein sequence ID" value="CAB4737304.1"/>
    <property type="molecule type" value="Genomic_DNA"/>
</dbReference>
<keyword evidence="6 7" id="KW-0472">Membrane</keyword>
<dbReference type="CDD" id="cd06173">
    <property type="entry name" value="MFS_MefA_like"/>
    <property type="match status" value="1"/>
</dbReference>
<dbReference type="SUPFAM" id="SSF103473">
    <property type="entry name" value="MFS general substrate transporter"/>
    <property type="match status" value="1"/>
</dbReference>
<keyword evidence="5 7" id="KW-1133">Transmembrane helix</keyword>
<dbReference type="EMBL" id="CAFBLJ010000199">
    <property type="protein sequence ID" value="CAB4884388.1"/>
    <property type="molecule type" value="Genomic_DNA"/>
</dbReference>
<evidence type="ECO:0000256" key="6">
    <source>
        <dbReference type="ARBA" id="ARBA00023136"/>
    </source>
</evidence>
<feature type="transmembrane region" description="Helical" evidence="7">
    <location>
        <begin position="329"/>
        <end position="348"/>
    </location>
</feature>
<dbReference type="PANTHER" id="PTHR23513">
    <property type="entry name" value="INTEGRAL MEMBRANE EFFLUX PROTEIN-RELATED"/>
    <property type="match status" value="1"/>
</dbReference>
<keyword evidence="3" id="KW-1003">Cell membrane</keyword>
<proteinExistence type="predicted"/>
<feature type="transmembrane region" description="Helical" evidence="7">
    <location>
        <begin position="167"/>
        <end position="188"/>
    </location>
</feature>
<accession>A0A6J7RXF5</accession>
<evidence type="ECO:0000256" key="7">
    <source>
        <dbReference type="SAM" id="Phobius"/>
    </source>
</evidence>
<dbReference type="Pfam" id="PF05977">
    <property type="entry name" value="MFS_3"/>
    <property type="match status" value="1"/>
</dbReference>
<evidence type="ECO:0000256" key="5">
    <source>
        <dbReference type="ARBA" id="ARBA00022989"/>
    </source>
</evidence>
<evidence type="ECO:0000256" key="3">
    <source>
        <dbReference type="ARBA" id="ARBA00022475"/>
    </source>
</evidence>
<evidence type="ECO:0000256" key="4">
    <source>
        <dbReference type="ARBA" id="ARBA00022692"/>
    </source>
</evidence>
<comment type="subcellular location">
    <subcellularLocation>
        <location evidence="1">Cell membrane</location>
        <topology evidence="1">Multi-pass membrane protein</topology>
    </subcellularLocation>
</comment>
<feature type="transmembrane region" description="Helical" evidence="7">
    <location>
        <begin position="29"/>
        <end position="52"/>
    </location>
</feature>
<evidence type="ECO:0000313" key="8">
    <source>
        <dbReference type="EMBL" id="CAB4737304.1"/>
    </source>
</evidence>
<feature type="transmembrane region" description="Helical" evidence="7">
    <location>
        <begin position="274"/>
        <end position="294"/>
    </location>
</feature>
<evidence type="ECO:0000313" key="10">
    <source>
        <dbReference type="EMBL" id="CAB5033553.1"/>
    </source>
</evidence>
<sequence>MSDTQLPPLPHRHRAGTARAAFSYRNYRLVWTGMLLSNIGTWMQNLALPAYIDDRTGSAKIVSLLVFAQLGPLLLLAIPGGIIASRFNLQRYLLAMQWLQLVFSLVLAAIISVDGPIWALFLAQTAIGVGNALNAPAFQASVPMLVDRRDLAGAISLNSTQLNGSRVIGPAIAALLAIWGVSTSQIFVINAATYLFLIISLFMVQIPDIRSAPTETGWRRALSGVNIANSRRVLSRLLISMTAFSLFCLIYVGLFSSVARLNFGISPVGSMYRWLYAVWGLGALCGALATGTFLSHIHRPTIIKRGFVGFAIALGAFASIHSVTWAFPVGFVLGLFYFMTANAMVTVFQQNLRDTERVTVMPLWFMSFGGTVTIGGLLAGPIIDAIGARWVLFFGALFALFLAWWCDLDHLPKNAFLIQQ</sequence>
<organism evidence="10">
    <name type="scientific">freshwater metagenome</name>
    <dbReference type="NCBI Taxonomy" id="449393"/>
    <lineage>
        <taxon>unclassified sequences</taxon>
        <taxon>metagenomes</taxon>
        <taxon>ecological metagenomes</taxon>
    </lineage>
</organism>
<evidence type="ECO:0000313" key="9">
    <source>
        <dbReference type="EMBL" id="CAB4884388.1"/>
    </source>
</evidence>
<protein>
    <submittedName>
        <fullName evidence="10">Unannotated protein</fullName>
    </submittedName>
</protein>
<dbReference type="InterPro" id="IPR010290">
    <property type="entry name" value="TM_effector"/>
</dbReference>
<name>A0A6J7RXF5_9ZZZZ</name>
<evidence type="ECO:0000256" key="1">
    <source>
        <dbReference type="ARBA" id="ARBA00004651"/>
    </source>
</evidence>
<evidence type="ECO:0000256" key="2">
    <source>
        <dbReference type="ARBA" id="ARBA00022448"/>
    </source>
</evidence>
<feature type="transmembrane region" description="Helical" evidence="7">
    <location>
        <begin position="389"/>
        <end position="406"/>
    </location>
</feature>
<dbReference type="Gene3D" id="1.20.1250.20">
    <property type="entry name" value="MFS general substrate transporter like domains"/>
    <property type="match status" value="1"/>
</dbReference>
<feature type="transmembrane region" description="Helical" evidence="7">
    <location>
        <begin position="233"/>
        <end position="254"/>
    </location>
</feature>